<accession>A0A4U8T537</accession>
<feature type="transmembrane region" description="Helical" evidence="1">
    <location>
        <begin position="7"/>
        <end position="28"/>
    </location>
</feature>
<sequence>MGYKKFVLLYVTILCANLLFVGCILYYLSRIYEHNSFAAVIKRQLANNSLYGTMLNENVFAYKLELIKQTQPNIIALGSSRVLQFREEFFTDSFINAGNAMNTINEGELFLEELLKIYKPKLIIIGLDFWYFSPFYPNFTQGGYHEITGTDISLSKIKDIVTLIYQHTFFKPQYIFDNHFISNPYTNLDSLGLNAIYHSRGFLKDGSYIYGEIFYTQSAQDANFKDTLSRINTGTRKFEYAIHIEKERIDTLLRMLKKLKDNDIKTIVFIPPLAPSVYQAMQERSNKYGYIDELFATLENLNINFLNYHNSLVLQSNDCEFLDGFHGGDIYYGKILLDMTEKQSIPSSLINYSYLHSIIASYSGKAFSKTNITNLQEKDFLQLGCKKSPPAKSHLQSRQKPLAPPA</sequence>
<evidence type="ECO:0000256" key="1">
    <source>
        <dbReference type="SAM" id="Phobius"/>
    </source>
</evidence>
<dbReference type="SUPFAM" id="SSF52266">
    <property type="entry name" value="SGNH hydrolase"/>
    <property type="match status" value="1"/>
</dbReference>
<comment type="caution">
    <text evidence="2">The sequence shown here is derived from an EMBL/GenBank/DDBJ whole genome shotgun (WGS) entry which is preliminary data.</text>
</comment>
<evidence type="ECO:0000313" key="2">
    <source>
        <dbReference type="EMBL" id="TLD94656.1"/>
    </source>
</evidence>
<keyword evidence="1" id="KW-0472">Membrane</keyword>
<protein>
    <submittedName>
        <fullName evidence="2">Uncharacterized protein</fullName>
    </submittedName>
</protein>
<proteinExistence type="predicted"/>
<dbReference type="RefSeq" id="WP_052058183.1">
    <property type="nucleotide sequence ID" value="NZ_JRPR02000018.1"/>
</dbReference>
<dbReference type="OrthoDB" id="1835489at2"/>
<keyword evidence="1" id="KW-0812">Transmembrane</keyword>
<keyword evidence="1" id="KW-1133">Transmembrane helix</keyword>
<dbReference type="AlphaFoldDB" id="A0A4U8T537"/>
<keyword evidence="3" id="KW-1185">Reference proteome</keyword>
<organism evidence="2 3">
    <name type="scientific">Helicobacter jaachi</name>
    <dbReference type="NCBI Taxonomy" id="1677920"/>
    <lineage>
        <taxon>Bacteria</taxon>
        <taxon>Pseudomonadati</taxon>
        <taxon>Campylobacterota</taxon>
        <taxon>Epsilonproteobacteria</taxon>
        <taxon>Campylobacterales</taxon>
        <taxon>Helicobacteraceae</taxon>
        <taxon>Helicobacter</taxon>
    </lineage>
</organism>
<dbReference type="PROSITE" id="PS51257">
    <property type="entry name" value="PROKAR_LIPOPROTEIN"/>
    <property type="match status" value="1"/>
</dbReference>
<name>A0A4U8T537_9HELI</name>
<gene>
    <name evidence="2" type="ORF">LS71_009240</name>
</gene>
<reference evidence="2 3" key="1">
    <citation type="journal article" date="2014" name="Genome Announc.">
        <title>Draft genome sequences of eight enterohepatic helicobacter species isolated from both laboratory and wild rodents.</title>
        <authorList>
            <person name="Sheh A."/>
            <person name="Shen Z."/>
            <person name="Fox J.G."/>
        </authorList>
    </citation>
    <scope>NUCLEOTIDE SEQUENCE [LARGE SCALE GENOMIC DNA]</scope>
    <source>
        <strain evidence="2 3">MIT 09-6949</strain>
    </source>
</reference>
<evidence type="ECO:0000313" key="3">
    <source>
        <dbReference type="Proteomes" id="UP000029733"/>
    </source>
</evidence>
<dbReference type="Proteomes" id="UP000029733">
    <property type="component" value="Unassembled WGS sequence"/>
</dbReference>
<dbReference type="EMBL" id="JRPR02000018">
    <property type="protein sequence ID" value="TLD94656.1"/>
    <property type="molecule type" value="Genomic_DNA"/>
</dbReference>